<accession>M7N935</accession>
<reference evidence="1 2" key="1">
    <citation type="submission" date="2012-12" db="EMBL/GenBank/DDBJ databases">
        <title>Genome assembly of Formosa sp. AK20.</title>
        <authorList>
            <person name="Kumar R."/>
            <person name="Khatri I."/>
            <person name="Vaidya B."/>
            <person name="Subramanian S."/>
            <person name="Pinnaka A."/>
        </authorList>
    </citation>
    <scope>NUCLEOTIDE SEQUENCE [LARGE SCALE GENOMIC DNA]</scope>
    <source>
        <strain evidence="1 2">AK20</strain>
    </source>
</reference>
<dbReference type="GeneID" id="98641480"/>
<evidence type="ECO:0000313" key="2">
    <source>
        <dbReference type="Proteomes" id="UP000012024"/>
    </source>
</evidence>
<dbReference type="AlphaFoldDB" id="M7N935"/>
<dbReference type="RefSeq" id="WP_007649470.1">
    <property type="nucleotide sequence ID" value="NZ_ANLA01000011.1"/>
</dbReference>
<proteinExistence type="predicted"/>
<name>M7N935_9FLAO</name>
<organism evidence="1 2">
    <name type="scientific">Xanthomarina gelatinilytica</name>
    <dbReference type="NCBI Taxonomy" id="1137281"/>
    <lineage>
        <taxon>Bacteria</taxon>
        <taxon>Pseudomonadati</taxon>
        <taxon>Bacteroidota</taxon>
        <taxon>Flavobacteriia</taxon>
        <taxon>Flavobacteriales</taxon>
        <taxon>Flavobacteriaceae</taxon>
        <taxon>Xanthomarina</taxon>
    </lineage>
</organism>
<protein>
    <submittedName>
        <fullName evidence="1">Uncharacterized protein</fullName>
    </submittedName>
</protein>
<dbReference type="EMBL" id="ANLA01000011">
    <property type="protein sequence ID" value="EMQ94998.1"/>
    <property type="molecule type" value="Genomic_DNA"/>
</dbReference>
<comment type="caution">
    <text evidence="1">The sequence shown here is derived from an EMBL/GenBank/DDBJ whole genome shotgun (WGS) entry which is preliminary data.</text>
</comment>
<dbReference type="Proteomes" id="UP000012024">
    <property type="component" value="Unassembled WGS sequence"/>
</dbReference>
<gene>
    <name evidence="1" type="ORF">D778_00168</name>
</gene>
<sequence length="98" mass="11096">MTNEIIEFISSSEMTPSKNGFVHDFNISTSKTEITSSKEKSFLVSDFESAVKTLKEIPLIDNGMDIEKNVQQNLKQNSISEQEPFWLVVSVKDIQPNL</sequence>
<evidence type="ECO:0000313" key="1">
    <source>
        <dbReference type="EMBL" id="EMQ94998.1"/>
    </source>
</evidence>
<dbReference type="PATRIC" id="fig|1137281.3.peg.1602"/>
<keyword evidence="2" id="KW-1185">Reference proteome</keyword>